<reference evidence="3" key="1">
    <citation type="submission" date="2020-11" db="EMBL/GenBank/DDBJ databases">
        <title>Whole-genome analyses of Nonomuraea sp. K274.</title>
        <authorList>
            <person name="Veyisoglu A."/>
        </authorList>
    </citation>
    <scope>NUCLEOTIDE SEQUENCE</scope>
    <source>
        <strain evidence="3">K274</strain>
    </source>
</reference>
<gene>
    <name evidence="3" type="ORF">ITP53_18880</name>
</gene>
<dbReference type="Proteomes" id="UP000605361">
    <property type="component" value="Unassembled WGS sequence"/>
</dbReference>
<keyword evidence="2" id="KW-1133">Transmembrane helix</keyword>
<evidence type="ECO:0000256" key="1">
    <source>
        <dbReference type="SAM" id="MobiDB-lite"/>
    </source>
</evidence>
<feature type="compositionally biased region" description="Pro residues" evidence="1">
    <location>
        <begin position="30"/>
        <end position="41"/>
    </location>
</feature>
<keyword evidence="2" id="KW-0472">Membrane</keyword>
<accession>A0A931F126</accession>
<protein>
    <submittedName>
        <fullName evidence="3">Uncharacterized protein</fullName>
    </submittedName>
</protein>
<feature type="transmembrane region" description="Helical" evidence="2">
    <location>
        <begin position="69"/>
        <end position="93"/>
    </location>
</feature>
<dbReference type="EMBL" id="JADOGI010000052">
    <property type="protein sequence ID" value="MBF8187761.1"/>
    <property type="molecule type" value="Genomic_DNA"/>
</dbReference>
<evidence type="ECO:0000313" key="3">
    <source>
        <dbReference type="EMBL" id="MBF8187761.1"/>
    </source>
</evidence>
<dbReference type="RefSeq" id="WP_195896724.1">
    <property type="nucleotide sequence ID" value="NZ_JADOGI010000052.1"/>
</dbReference>
<proteinExistence type="predicted"/>
<comment type="caution">
    <text evidence="3">The sequence shown here is derived from an EMBL/GenBank/DDBJ whole genome shotgun (WGS) entry which is preliminary data.</text>
</comment>
<organism evidence="3 4">
    <name type="scientific">Nonomuraea cypriaca</name>
    <dbReference type="NCBI Taxonomy" id="1187855"/>
    <lineage>
        <taxon>Bacteria</taxon>
        <taxon>Bacillati</taxon>
        <taxon>Actinomycetota</taxon>
        <taxon>Actinomycetes</taxon>
        <taxon>Streptosporangiales</taxon>
        <taxon>Streptosporangiaceae</taxon>
        <taxon>Nonomuraea</taxon>
    </lineage>
</organism>
<name>A0A931F126_9ACTN</name>
<evidence type="ECO:0000256" key="2">
    <source>
        <dbReference type="SAM" id="Phobius"/>
    </source>
</evidence>
<dbReference type="AlphaFoldDB" id="A0A931F126"/>
<keyword evidence="4" id="KW-1185">Reference proteome</keyword>
<feature type="region of interest" description="Disordered" evidence="1">
    <location>
        <begin position="1"/>
        <end position="54"/>
    </location>
</feature>
<sequence length="95" mass="10611">MTPEQPGRPNPDPNQTIRHRFPHPTRPTQQGPPPRQGPPEAPNTRRLPYTPDMFPDVPHYEARPPRSSWWWAIVAGGLVLAIAALAVAAVLWVRG</sequence>
<keyword evidence="2" id="KW-0812">Transmembrane</keyword>
<evidence type="ECO:0000313" key="4">
    <source>
        <dbReference type="Proteomes" id="UP000605361"/>
    </source>
</evidence>
<feature type="compositionally biased region" description="Pro residues" evidence="1">
    <location>
        <begin position="1"/>
        <end position="12"/>
    </location>
</feature>